<dbReference type="PATRIC" id="fig|1430899.3.peg.923"/>
<keyword evidence="1" id="KW-0812">Transmembrane</keyword>
<accession>A0A0J8GGZ9</accession>
<feature type="transmembrane region" description="Helical" evidence="1">
    <location>
        <begin position="349"/>
        <end position="369"/>
    </location>
</feature>
<comment type="caution">
    <text evidence="2">The sequence shown here is derived from an EMBL/GenBank/DDBJ whole genome shotgun (WGS) entry which is preliminary data.</text>
</comment>
<evidence type="ECO:0000313" key="2">
    <source>
        <dbReference type="EMBL" id="KMT60284.1"/>
    </source>
</evidence>
<dbReference type="Proteomes" id="UP000052258">
    <property type="component" value="Unassembled WGS sequence"/>
</dbReference>
<dbReference type="AlphaFoldDB" id="A0A0J8GGZ9"/>
<keyword evidence="1" id="KW-0472">Membrane</keyword>
<dbReference type="RefSeq" id="WP_007476744.1">
    <property type="nucleotide sequence ID" value="NZ_KQ130613.1"/>
</dbReference>
<evidence type="ECO:0000313" key="3">
    <source>
        <dbReference type="Proteomes" id="UP000052258"/>
    </source>
</evidence>
<dbReference type="EMBL" id="AZHO01000010">
    <property type="protein sequence ID" value="KMT60284.1"/>
    <property type="molecule type" value="Genomic_DNA"/>
</dbReference>
<protein>
    <submittedName>
        <fullName evidence="2">Uncharacterized protein</fullName>
    </submittedName>
</protein>
<organism evidence="2 3">
    <name type="scientific">Listeria fleischmannii 1991</name>
    <dbReference type="NCBI Taxonomy" id="1430899"/>
    <lineage>
        <taxon>Bacteria</taxon>
        <taxon>Bacillati</taxon>
        <taxon>Bacillota</taxon>
        <taxon>Bacilli</taxon>
        <taxon>Bacillales</taxon>
        <taxon>Listeriaceae</taxon>
        <taxon>Listeria</taxon>
    </lineage>
</organism>
<evidence type="ECO:0000256" key="1">
    <source>
        <dbReference type="SAM" id="Phobius"/>
    </source>
</evidence>
<keyword evidence="1" id="KW-1133">Transmembrane helix</keyword>
<gene>
    <name evidence="2" type="ORF">X560_0896</name>
</gene>
<keyword evidence="3" id="KW-1185">Reference proteome</keyword>
<sequence length="679" mass="76898">MLVVPDNDKLVAKLYDMGNQKVEKEIPLATNIFKEVVPSYQNGAFILAIKNQEDKLQLKQIDSNGHTTNLETQNVALESFLKTNTYNYRDRLVAYAKNDEQQYYIQVYNGKVTILDLANDKRLSARPTNISFNKLNDTTFVPYWNANLKDDSKVQLSGILNTQNTYSISRETDERNMEKQFLESTHLNQNQMLVVSTNYPKQIYQVNTNQTSKETLLKTPKPLYQAKIHPLNQAESLLIGSTEKDEQNGKLIAYLYNEQNHRLLDISSMFKHATYADITSLNPYFYKNENENNVYFDASGKMAAVLDVKTGKTNSITAKEISSFKTSADAKWMLFIEFLKDSPALSINWLIWVIISVFFLLFSFVIPIVSRPFKRKNRAESILLQATILSANETGTYINNQPRVRFLLRFFYKGEAREITVHQVISSLSQISAGGQVMIRYNPRKNKAILVNENEPVSEERMISARLAAVRSYGAVGRGTVVELEFQAGSKIYKVPAVEPTGFYFEIGKPAELLETGGITRLLAYNTDYKKEDMLELTGTVTSLKTISSAISNYTLVLIDISVQAEDSTFMIQNSQFIPTGLTVQIGMVIPVQITQEDFSRRKRLSQKKEGSATITSVSYFGYTRGERPVSRVELLINGQKFIANTTIEPAASLQNGDTVWAQYDEANGDAIIVRYSQF</sequence>
<name>A0A0J8GGZ9_9LIST</name>
<proteinExistence type="predicted"/>
<reference evidence="2 3" key="1">
    <citation type="journal article" date="2015" name="Genome Biol. Evol.">
        <title>Comparative Genomics of Listeria Sensu Lato: Genus-Wide Differences in Evolutionary Dynamics and the Progressive Gain of Complex, Potentially Pathogenicity-Related Traits through Lateral Gene Transfer.</title>
        <authorList>
            <person name="Chiara M."/>
            <person name="Caruso M."/>
            <person name="D'Erchia A.M."/>
            <person name="Manzari C."/>
            <person name="Fraccalvieri R."/>
            <person name="Goffredo E."/>
            <person name="Latorre L."/>
            <person name="Miccolupo A."/>
            <person name="Padalino I."/>
            <person name="Santagada G."/>
            <person name="Chiocco D."/>
            <person name="Pesole G."/>
            <person name="Horner D.S."/>
            <person name="Parisi A."/>
        </authorList>
    </citation>
    <scope>NUCLEOTIDE SEQUENCE [LARGE SCALE GENOMIC DNA]</scope>
    <source>
        <strain evidence="2 3">1991</strain>
    </source>
</reference>
<dbReference type="OrthoDB" id="3823543at2"/>